<organism evidence="4 5">
    <name type="scientific">Parasporobacterium paucivorans DSM 15970</name>
    <dbReference type="NCBI Taxonomy" id="1122934"/>
    <lineage>
        <taxon>Bacteria</taxon>
        <taxon>Bacillati</taxon>
        <taxon>Bacillota</taxon>
        <taxon>Clostridia</taxon>
        <taxon>Lachnospirales</taxon>
        <taxon>Lachnospiraceae</taxon>
        <taxon>Parasporobacterium</taxon>
    </lineage>
</organism>
<dbReference type="InterPro" id="IPR003593">
    <property type="entry name" value="AAA+_ATPase"/>
</dbReference>
<dbReference type="InterPro" id="IPR017871">
    <property type="entry name" value="ABC_transporter-like_CS"/>
</dbReference>
<dbReference type="SMART" id="SM00382">
    <property type="entry name" value="AAA"/>
    <property type="match status" value="1"/>
</dbReference>
<dbReference type="PROSITE" id="PS50893">
    <property type="entry name" value="ABC_TRANSPORTER_2"/>
    <property type="match status" value="1"/>
</dbReference>
<dbReference type="GO" id="GO:0005524">
    <property type="term" value="F:ATP binding"/>
    <property type="evidence" value="ECO:0007669"/>
    <property type="project" value="UniProtKB-KW"/>
</dbReference>
<dbReference type="SUPFAM" id="SSF52540">
    <property type="entry name" value="P-loop containing nucleoside triphosphate hydrolases"/>
    <property type="match status" value="1"/>
</dbReference>
<gene>
    <name evidence="4" type="ORF">SAMN02745691_00509</name>
</gene>
<dbReference type="STRING" id="1122934.SAMN02745691_00509"/>
<dbReference type="GO" id="GO:0016887">
    <property type="term" value="F:ATP hydrolysis activity"/>
    <property type="evidence" value="ECO:0007669"/>
    <property type="project" value="InterPro"/>
</dbReference>
<dbReference type="OrthoDB" id="9802264at2"/>
<sequence>MSIEVNIQKKLKGFSLDARFENDGECMGILGASGCGKSMTLKCIAGIEKPDSGRIVVDGRVLFDSEKKINLSPQKRKIGYLFQNYALFPTMTVEENIRCGIREHTKEEREQNVQEQLKRFHIEDLQKRYPGQLSGGQQQRVALARMFAYKPEVILLDEPFSALDSHLKDELQHQLLETIRAFRGETIMVSHSRDELYKLCPQLAVMSRGEILLKGSTKEIFKEPENAEAARLTGCKNISAIHKINDFKVYADDWGMELETASPVKDSIRYVGIRAHDMRPVVRPDGINIVEIENPRTVEEPFEMQYLFQVKGNRERATLWWRFSKENKEYLNKLDEIRYMEIPAENIMFLE</sequence>
<name>A0A1M6C9F0_9FIRM</name>
<reference evidence="4 5" key="1">
    <citation type="submission" date="2016-11" db="EMBL/GenBank/DDBJ databases">
        <authorList>
            <person name="Jaros S."/>
            <person name="Januszkiewicz K."/>
            <person name="Wedrychowicz H."/>
        </authorList>
    </citation>
    <scope>NUCLEOTIDE SEQUENCE [LARGE SCALE GENOMIC DNA]</scope>
    <source>
        <strain evidence="4 5">DSM 15970</strain>
    </source>
</reference>
<proteinExistence type="predicted"/>
<evidence type="ECO:0000313" key="5">
    <source>
        <dbReference type="Proteomes" id="UP000184342"/>
    </source>
</evidence>
<dbReference type="InterPro" id="IPR027417">
    <property type="entry name" value="P-loop_NTPase"/>
</dbReference>
<dbReference type="InterPro" id="IPR003439">
    <property type="entry name" value="ABC_transporter-like_ATP-bd"/>
</dbReference>
<evidence type="ECO:0000313" key="4">
    <source>
        <dbReference type="EMBL" id="SHI57625.1"/>
    </source>
</evidence>
<dbReference type="Pfam" id="PF00005">
    <property type="entry name" value="ABC_tran"/>
    <property type="match status" value="1"/>
</dbReference>
<dbReference type="PROSITE" id="PS00211">
    <property type="entry name" value="ABC_TRANSPORTER_1"/>
    <property type="match status" value="1"/>
</dbReference>
<keyword evidence="1" id="KW-0547">Nucleotide-binding</keyword>
<dbReference type="Gene3D" id="3.40.50.300">
    <property type="entry name" value="P-loop containing nucleotide triphosphate hydrolases"/>
    <property type="match status" value="1"/>
</dbReference>
<evidence type="ECO:0000256" key="1">
    <source>
        <dbReference type="ARBA" id="ARBA00022741"/>
    </source>
</evidence>
<evidence type="ECO:0000256" key="2">
    <source>
        <dbReference type="ARBA" id="ARBA00022840"/>
    </source>
</evidence>
<dbReference type="PANTHER" id="PTHR43514">
    <property type="entry name" value="ABC TRANSPORTER I FAMILY MEMBER 10"/>
    <property type="match status" value="1"/>
</dbReference>
<dbReference type="InterPro" id="IPR050334">
    <property type="entry name" value="Molybdenum_import_ModC"/>
</dbReference>
<protein>
    <submittedName>
        <fullName evidence="4">Molybdate transport system ATP-binding protein</fullName>
    </submittedName>
</protein>
<feature type="domain" description="ABC transporter" evidence="3">
    <location>
        <begin position="2"/>
        <end position="233"/>
    </location>
</feature>
<keyword evidence="5" id="KW-1185">Reference proteome</keyword>
<dbReference type="RefSeq" id="WP_073992797.1">
    <property type="nucleotide sequence ID" value="NZ_FQYT01000004.1"/>
</dbReference>
<dbReference type="EMBL" id="FQYT01000004">
    <property type="protein sequence ID" value="SHI57625.1"/>
    <property type="molecule type" value="Genomic_DNA"/>
</dbReference>
<keyword evidence="2 4" id="KW-0067">ATP-binding</keyword>
<accession>A0A1M6C9F0</accession>
<evidence type="ECO:0000259" key="3">
    <source>
        <dbReference type="PROSITE" id="PS50893"/>
    </source>
</evidence>
<dbReference type="PANTHER" id="PTHR43514:SF1">
    <property type="entry name" value="SULFATE_THIOSULFATE IMPORT ATP-BINDING PROTEIN CYSA"/>
    <property type="match status" value="1"/>
</dbReference>
<dbReference type="AlphaFoldDB" id="A0A1M6C9F0"/>
<dbReference type="Proteomes" id="UP000184342">
    <property type="component" value="Unassembled WGS sequence"/>
</dbReference>